<dbReference type="eggNOG" id="ENOG50320SQ">
    <property type="taxonomic scope" value="Bacteria"/>
</dbReference>
<evidence type="ECO:0000313" key="2">
    <source>
        <dbReference type="EMBL" id="AGZ42515.1"/>
    </source>
</evidence>
<keyword evidence="1" id="KW-1133">Transmembrane helix</keyword>
<evidence type="ECO:0000313" key="3">
    <source>
        <dbReference type="Proteomes" id="UP000017746"/>
    </source>
</evidence>
<dbReference type="AlphaFoldDB" id="U5W3E3"/>
<gene>
    <name evidence="2" type="ORF">AFR_21215</name>
</gene>
<dbReference type="EMBL" id="CP006272">
    <property type="protein sequence ID" value="AGZ42515.1"/>
    <property type="molecule type" value="Genomic_DNA"/>
</dbReference>
<keyword evidence="1" id="KW-0472">Membrane</keyword>
<dbReference type="STRING" id="1246995.AFR_21215"/>
<name>U5W3E3_9ACTN</name>
<dbReference type="PATRIC" id="fig|1246995.3.peg.4302"/>
<accession>U5W3E3</accession>
<organism evidence="2 3">
    <name type="scientific">Actinoplanes friuliensis DSM 7358</name>
    <dbReference type="NCBI Taxonomy" id="1246995"/>
    <lineage>
        <taxon>Bacteria</taxon>
        <taxon>Bacillati</taxon>
        <taxon>Actinomycetota</taxon>
        <taxon>Actinomycetes</taxon>
        <taxon>Micromonosporales</taxon>
        <taxon>Micromonosporaceae</taxon>
        <taxon>Actinoplanes</taxon>
    </lineage>
</organism>
<keyword evidence="3" id="KW-1185">Reference proteome</keyword>
<evidence type="ECO:0000256" key="1">
    <source>
        <dbReference type="SAM" id="Phobius"/>
    </source>
</evidence>
<feature type="transmembrane region" description="Helical" evidence="1">
    <location>
        <begin position="41"/>
        <end position="61"/>
    </location>
</feature>
<proteinExistence type="predicted"/>
<dbReference type="Proteomes" id="UP000017746">
    <property type="component" value="Chromosome"/>
</dbReference>
<dbReference type="RefSeq" id="WP_023362887.1">
    <property type="nucleotide sequence ID" value="NC_022657.1"/>
</dbReference>
<dbReference type="OrthoDB" id="3361298at2"/>
<reference evidence="2 3" key="1">
    <citation type="journal article" date="2014" name="J. Biotechnol.">
        <title>Complete genome sequence of the actinobacterium Actinoplanes friuliensis HAG 010964, producer of the lipopeptide antibiotic friulimycin.</title>
        <authorList>
            <person name="Ruckert C."/>
            <person name="Szczepanowski R."/>
            <person name="Albersmeier A."/>
            <person name="Goesmann A."/>
            <person name="Fischer N."/>
            <person name="Steinkamper A."/>
            <person name="Puhler A."/>
            <person name="Biener R."/>
            <person name="Schwartz D."/>
            <person name="Kalinowski J."/>
        </authorList>
    </citation>
    <scope>NUCLEOTIDE SEQUENCE [LARGE SCALE GENOMIC DNA]</scope>
    <source>
        <strain evidence="2 3">DSM 7358</strain>
    </source>
</reference>
<protein>
    <submittedName>
        <fullName evidence="2">Uncharacterized protein</fullName>
    </submittedName>
</protein>
<keyword evidence="1" id="KW-0812">Transmembrane</keyword>
<dbReference type="KEGG" id="afs:AFR_21215"/>
<dbReference type="HOGENOM" id="CLU_1136162_0_0_11"/>
<sequence length="244" mass="25271">MTDELRDLLRAELDAERPPPLGDLVGTALADGRRIRRTRRLAAIGGGTAVAGVMAVTIALGDPFGSAGAPAAVIGGPATALPAVSPPPKRSGPQATATPEAMLVLLQKLVPPGRTTGFAKTGQRELHVQMYLDRGKGPGMIRLSVSGTSRAAPAAGRPAVIVDGLPDNCIQSKIVRAEWPGGLTVQADLSTCLAWDGRRNKPSHLALTDDEAVAVVTDPRWGPTMDADLVKAGAKEFPRVAAFS</sequence>